<name>A0A238KNZ0_9RHOB</name>
<keyword evidence="1" id="KW-0812">Transmembrane</keyword>
<evidence type="ECO:0000256" key="1">
    <source>
        <dbReference type="SAM" id="Phobius"/>
    </source>
</evidence>
<dbReference type="EMBL" id="FXYG01000003">
    <property type="protein sequence ID" value="SMX44391.1"/>
    <property type="molecule type" value="Genomic_DNA"/>
</dbReference>
<evidence type="ECO:0008006" key="4">
    <source>
        <dbReference type="Google" id="ProtNLM"/>
    </source>
</evidence>
<proteinExistence type="predicted"/>
<dbReference type="AlphaFoldDB" id="A0A238KNZ0"/>
<organism evidence="2 3">
    <name type="scientific">Ruegeria arenilitoris</name>
    <dbReference type="NCBI Taxonomy" id="1173585"/>
    <lineage>
        <taxon>Bacteria</taxon>
        <taxon>Pseudomonadati</taxon>
        <taxon>Pseudomonadota</taxon>
        <taxon>Alphaproteobacteria</taxon>
        <taxon>Rhodobacterales</taxon>
        <taxon>Roseobacteraceae</taxon>
        <taxon>Ruegeria</taxon>
    </lineage>
</organism>
<accession>A0A238KNZ0</accession>
<dbReference type="Proteomes" id="UP000202485">
    <property type="component" value="Unassembled WGS sequence"/>
</dbReference>
<dbReference type="OrthoDB" id="9808748at2"/>
<keyword evidence="1" id="KW-1133">Transmembrane helix</keyword>
<reference evidence="3" key="1">
    <citation type="submission" date="2017-05" db="EMBL/GenBank/DDBJ databases">
        <authorList>
            <person name="Rodrigo-Torres L."/>
            <person name="Arahal R. D."/>
            <person name="Lucena T."/>
        </authorList>
    </citation>
    <scope>NUCLEOTIDE SEQUENCE [LARGE SCALE GENOMIC DNA]</scope>
    <source>
        <strain evidence="3">CECT 8715</strain>
    </source>
</reference>
<dbReference type="SUPFAM" id="SSF81442">
    <property type="entry name" value="Cytochrome c oxidase subunit I-like"/>
    <property type="match status" value="1"/>
</dbReference>
<sequence length="140" mass="14956">MTRLPIFFLTTATIFAVLGMLWGIQMSASHDHTLSPAHGHLNLIGFVALAVFGFYYALTPEAARSGLAKLHYGLSVATVLVLVPGIVLAITERGETLAQIGSLLAVLTMVLFVFILLRHGFGTTDADNRRPVAGNPNPAE</sequence>
<dbReference type="RefSeq" id="WP_093964376.1">
    <property type="nucleotide sequence ID" value="NZ_FXYG01000003.1"/>
</dbReference>
<feature type="transmembrane region" description="Helical" evidence="1">
    <location>
        <begin position="97"/>
        <end position="117"/>
    </location>
</feature>
<dbReference type="InterPro" id="IPR036927">
    <property type="entry name" value="Cyt_c_oxase-like_su1_sf"/>
</dbReference>
<gene>
    <name evidence="2" type="ORF">RUA8715_02439</name>
</gene>
<evidence type="ECO:0000313" key="2">
    <source>
        <dbReference type="EMBL" id="SMX44391.1"/>
    </source>
</evidence>
<evidence type="ECO:0000313" key="3">
    <source>
        <dbReference type="Proteomes" id="UP000202485"/>
    </source>
</evidence>
<dbReference type="Gene3D" id="1.20.210.10">
    <property type="entry name" value="Cytochrome c oxidase-like, subunit I domain"/>
    <property type="match status" value="1"/>
</dbReference>
<protein>
    <recommendedName>
        <fullName evidence="4">Cytochrome C and Quinol oxidase polypeptide I</fullName>
    </recommendedName>
</protein>
<keyword evidence="1" id="KW-0472">Membrane</keyword>
<feature type="transmembrane region" description="Helical" evidence="1">
    <location>
        <begin position="39"/>
        <end position="58"/>
    </location>
</feature>
<feature type="transmembrane region" description="Helical" evidence="1">
    <location>
        <begin position="70"/>
        <end position="91"/>
    </location>
</feature>
<keyword evidence="3" id="KW-1185">Reference proteome</keyword>